<proteinExistence type="predicted"/>
<dbReference type="RefSeq" id="WP_035471846.1">
    <property type="nucleotide sequence ID" value="NZ_JRGF01000002.1"/>
</dbReference>
<dbReference type="Proteomes" id="UP000030889">
    <property type="component" value="Unassembled WGS sequence"/>
</dbReference>
<dbReference type="EMBL" id="JRGF01000002">
    <property type="protein sequence ID" value="KHE42895.1"/>
    <property type="molecule type" value="Genomic_DNA"/>
</dbReference>
<comment type="caution">
    <text evidence="1">The sequence shown here is derived from an EMBL/GenBank/DDBJ whole genome shotgun (WGS) entry which is preliminary data.</text>
</comment>
<organism evidence="1 2">
    <name type="scientific">Alistipes inops</name>
    <dbReference type="NCBI Taxonomy" id="1501391"/>
    <lineage>
        <taxon>Bacteria</taxon>
        <taxon>Pseudomonadati</taxon>
        <taxon>Bacteroidota</taxon>
        <taxon>Bacteroidia</taxon>
        <taxon>Bacteroidales</taxon>
        <taxon>Rikenellaceae</taxon>
        <taxon>Alistipes</taxon>
    </lineage>
</organism>
<dbReference type="SUPFAM" id="SSF142906">
    <property type="entry name" value="YjbR-like"/>
    <property type="match status" value="1"/>
</dbReference>
<dbReference type="InterPro" id="IPR058532">
    <property type="entry name" value="YjbR/MT2646/Rv2570-like"/>
</dbReference>
<dbReference type="PANTHER" id="PTHR35145:SF1">
    <property type="entry name" value="CYTOPLASMIC PROTEIN"/>
    <property type="match status" value="1"/>
</dbReference>
<evidence type="ECO:0000313" key="2">
    <source>
        <dbReference type="Proteomes" id="UP000030889"/>
    </source>
</evidence>
<dbReference type="InterPro" id="IPR038056">
    <property type="entry name" value="YjbR-like_sf"/>
</dbReference>
<keyword evidence="2" id="KW-1185">Reference proteome</keyword>
<accession>A0ABR4YKV3</accession>
<evidence type="ECO:0008006" key="3">
    <source>
        <dbReference type="Google" id="ProtNLM"/>
    </source>
</evidence>
<dbReference type="Pfam" id="PF04237">
    <property type="entry name" value="YjbR"/>
    <property type="match status" value="1"/>
</dbReference>
<gene>
    <name evidence="1" type="ORF">LG35_02595</name>
</gene>
<dbReference type="PANTHER" id="PTHR35145">
    <property type="entry name" value="CYTOPLASMIC PROTEIN-RELATED"/>
    <property type="match status" value="1"/>
</dbReference>
<dbReference type="InterPro" id="IPR007351">
    <property type="entry name" value="YjbR"/>
</dbReference>
<dbReference type="Gene3D" id="3.90.1150.30">
    <property type="match status" value="1"/>
</dbReference>
<name>A0ABR4YKV3_9BACT</name>
<protein>
    <recommendedName>
        <fullName evidence="3">MmcQ-like protein</fullName>
    </recommendedName>
</protein>
<reference evidence="1 2" key="1">
    <citation type="submission" date="2014-09" db="EMBL/GenBank/DDBJ databases">
        <title>Alistipes sp. 627, sp. nov., a novel member of the family Rikenellaceae isolated from human faeces.</title>
        <authorList>
            <person name="Shkoporov A.N."/>
            <person name="Chaplin A.V."/>
            <person name="Motuzova O.V."/>
            <person name="Kafarskaia L.I."/>
            <person name="Khokhlova E.V."/>
            <person name="Efimov B.A."/>
        </authorList>
    </citation>
    <scope>NUCLEOTIDE SEQUENCE [LARGE SCALE GENOMIC DNA]</scope>
    <source>
        <strain evidence="1 2">627</strain>
    </source>
</reference>
<evidence type="ECO:0000313" key="1">
    <source>
        <dbReference type="EMBL" id="KHE42895.1"/>
    </source>
</evidence>
<sequence>MDILELRTYCLSFPESEETTPFDETTLVYKVAGKMFAMTDMIHADHVALKCDPSLALDLREKYPDIDAAYHMNKRHWNSVRLDGDLPAAFIRKMVRDSYLLVIGGMPRQPRERLTKQFIEAENELNR</sequence>